<dbReference type="GO" id="GO:0005634">
    <property type="term" value="C:nucleus"/>
    <property type="evidence" value="ECO:0007669"/>
    <property type="project" value="TreeGrafter"/>
</dbReference>
<evidence type="ECO:0000259" key="5">
    <source>
        <dbReference type="Pfam" id="PF00176"/>
    </source>
</evidence>
<evidence type="ECO:0000256" key="3">
    <source>
        <dbReference type="ARBA" id="ARBA00022840"/>
    </source>
</evidence>
<keyword evidence="2" id="KW-0378">Hydrolase</keyword>
<keyword evidence="6" id="KW-0347">Helicase</keyword>
<feature type="compositionally biased region" description="Polar residues" evidence="4">
    <location>
        <begin position="137"/>
        <end position="153"/>
    </location>
</feature>
<comment type="caution">
    <text evidence="6">The sequence shown here is derived from an EMBL/GenBank/DDBJ whole genome shotgun (WGS) entry which is preliminary data.</text>
</comment>
<dbReference type="GO" id="GO:0006281">
    <property type="term" value="P:DNA repair"/>
    <property type="evidence" value="ECO:0007669"/>
    <property type="project" value="TreeGrafter"/>
</dbReference>
<dbReference type="GO" id="GO:0004386">
    <property type="term" value="F:helicase activity"/>
    <property type="evidence" value="ECO:0007669"/>
    <property type="project" value="UniProtKB-KW"/>
</dbReference>
<dbReference type="PANTHER" id="PTHR45626:SF16">
    <property type="entry name" value="ATP-DEPENDENT HELICASE ULS1"/>
    <property type="match status" value="1"/>
</dbReference>
<evidence type="ECO:0000313" key="7">
    <source>
        <dbReference type="Proteomes" id="UP001058974"/>
    </source>
</evidence>
<keyword evidence="3" id="KW-0067">ATP-binding</keyword>
<evidence type="ECO:0000313" key="6">
    <source>
        <dbReference type="EMBL" id="KAI5408535.1"/>
    </source>
</evidence>
<dbReference type="Pfam" id="PF00176">
    <property type="entry name" value="SNF2-rel_dom"/>
    <property type="match status" value="1"/>
</dbReference>
<feature type="domain" description="SNF2 N-terminal" evidence="5">
    <location>
        <begin position="2"/>
        <end position="106"/>
    </location>
</feature>
<dbReference type="Proteomes" id="UP001058974">
    <property type="component" value="Chromosome 5"/>
</dbReference>
<evidence type="ECO:0000256" key="4">
    <source>
        <dbReference type="SAM" id="MobiDB-lite"/>
    </source>
</evidence>
<dbReference type="Gramene" id="Psat05G0439900-T1">
    <property type="protein sequence ID" value="KAI5408535.1"/>
    <property type="gene ID" value="KIW84_054399"/>
</dbReference>
<evidence type="ECO:0000256" key="1">
    <source>
        <dbReference type="ARBA" id="ARBA00022741"/>
    </source>
</evidence>
<organism evidence="6 7">
    <name type="scientific">Pisum sativum</name>
    <name type="common">Garden pea</name>
    <name type="synonym">Lathyrus oleraceus</name>
    <dbReference type="NCBI Taxonomy" id="3888"/>
    <lineage>
        <taxon>Eukaryota</taxon>
        <taxon>Viridiplantae</taxon>
        <taxon>Streptophyta</taxon>
        <taxon>Embryophyta</taxon>
        <taxon>Tracheophyta</taxon>
        <taxon>Spermatophyta</taxon>
        <taxon>Magnoliopsida</taxon>
        <taxon>eudicotyledons</taxon>
        <taxon>Gunneridae</taxon>
        <taxon>Pentapetalae</taxon>
        <taxon>rosids</taxon>
        <taxon>fabids</taxon>
        <taxon>Fabales</taxon>
        <taxon>Fabaceae</taxon>
        <taxon>Papilionoideae</taxon>
        <taxon>50 kb inversion clade</taxon>
        <taxon>NPAAA clade</taxon>
        <taxon>Hologalegina</taxon>
        <taxon>IRL clade</taxon>
        <taxon>Fabeae</taxon>
        <taxon>Lathyrus</taxon>
    </lineage>
</organism>
<dbReference type="AlphaFoldDB" id="A0A9D4WXI6"/>
<dbReference type="InterPro" id="IPR050628">
    <property type="entry name" value="SNF2_RAD54_helicase_TF"/>
</dbReference>
<dbReference type="GO" id="GO:0005524">
    <property type="term" value="F:ATP binding"/>
    <property type="evidence" value="ECO:0007669"/>
    <property type="project" value="UniProtKB-KW"/>
</dbReference>
<dbReference type="InterPro" id="IPR038718">
    <property type="entry name" value="SNF2-like_sf"/>
</dbReference>
<dbReference type="EMBL" id="JAMSHJ010000005">
    <property type="protein sequence ID" value="KAI5408535.1"/>
    <property type="molecule type" value="Genomic_DNA"/>
</dbReference>
<keyword evidence="7" id="KW-1185">Reference proteome</keyword>
<sequence length="175" mass="19714">MEEAQGIKNHRIQLARACWGLRAKRRWCVSGTPIQNSIDDFYSYFRFLKYDPYAVNTSFCSTIKITISRSPSKGYRKMQTTLEAIMLRRTKGSLLDGEPIISFPPKSIRASPELSGSGLDHSDDLDDDFGDFKDASPETTLTQESAQNTSLNYPTEVTENGLQTASRILICKYVL</sequence>
<dbReference type="SUPFAM" id="SSF52540">
    <property type="entry name" value="P-loop containing nucleoside triphosphate hydrolases"/>
    <property type="match status" value="1"/>
</dbReference>
<reference evidence="6 7" key="1">
    <citation type="journal article" date="2022" name="Nat. Genet.">
        <title>Improved pea reference genome and pan-genome highlight genomic features and evolutionary characteristics.</title>
        <authorList>
            <person name="Yang T."/>
            <person name="Liu R."/>
            <person name="Luo Y."/>
            <person name="Hu S."/>
            <person name="Wang D."/>
            <person name="Wang C."/>
            <person name="Pandey M.K."/>
            <person name="Ge S."/>
            <person name="Xu Q."/>
            <person name="Li N."/>
            <person name="Li G."/>
            <person name="Huang Y."/>
            <person name="Saxena R.K."/>
            <person name="Ji Y."/>
            <person name="Li M."/>
            <person name="Yan X."/>
            <person name="He Y."/>
            <person name="Liu Y."/>
            <person name="Wang X."/>
            <person name="Xiang C."/>
            <person name="Varshney R.K."/>
            <person name="Ding H."/>
            <person name="Gao S."/>
            <person name="Zong X."/>
        </authorList>
    </citation>
    <scope>NUCLEOTIDE SEQUENCE [LARGE SCALE GENOMIC DNA]</scope>
    <source>
        <strain evidence="6 7">cv. Zhongwan 6</strain>
    </source>
</reference>
<dbReference type="InterPro" id="IPR027417">
    <property type="entry name" value="P-loop_NTPase"/>
</dbReference>
<proteinExistence type="predicted"/>
<dbReference type="PANTHER" id="PTHR45626">
    <property type="entry name" value="TRANSCRIPTION TERMINATION FACTOR 2-RELATED"/>
    <property type="match status" value="1"/>
</dbReference>
<dbReference type="GO" id="GO:0016787">
    <property type="term" value="F:hydrolase activity"/>
    <property type="evidence" value="ECO:0007669"/>
    <property type="project" value="UniProtKB-KW"/>
</dbReference>
<gene>
    <name evidence="6" type="ORF">KIW84_054399</name>
</gene>
<feature type="region of interest" description="Disordered" evidence="4">
    <location>
        <begin position="128"/>
        <end position="153"/>
    </location>
</feature>
<evidence type="ECO:0000256" key="2">
    <source>
        <dbReference type="ARBA" id="ARBA00022801"/>
    </source>
</evidence>
<dbReference type="Gene3D" id="3.40.50.10810">
    <property type="entry name" value="Tandem AAA-ATPase domain"/>
    <property type="match status" value="1"/>
</dbReference>
<dbReference type="GO" id="GO:0008094">
    <property type="term" value="F:ATP-dependent activity, acting on DNA"/>
    <property type="evidence" value="ECO:0007669"/>
    <property type="project" value="TreeGrafter"/>
</dbReference>
<protein>
    <submittedName>
        <fullName evidence="6">Helicase-like transcription factor chr28</fullName>
    </submittedName>
</protein>
<keyword evidence="1" id="KW-0547">Nucleotide-binding</keyword>
<dbReference type="InterPro" id="IPR000330">
    <property type="entry name" value="SNF2_N"/>
</dbReference>
<name>A0A9D4WXI6_PEA</name>
<accession>A0A9D4WXI6</accession>